<dbReference type="Pfam" id="PF11212">
    <property type="entry name" value="DUF2999"/>
    <property type="match status" value="1"/>
</dbReference>
<dbReference type="Proteomes" id="UP000029843">
    <property type="component" value="Unassembled WGS sequence"/>
</dbReference>
<dbReference type="InterPro" id="IPR021376">
    <property type="entry name" value="DUF2999"/>
</dbReference>
<accession>A0A099K796</accession>
<organism evidence="1 2">
    <name type="scientific">Colwellia psychrerythraea</name>
    <name type="common">Vibrio psychroerythus</name>
    <dbReference type="NCBI Taxonomy" id="28229"/>
    <lineage>
        <taxon>Bacteria</taxon>
        <taxon>Pseudomonadati</taxon>
        <taxon>Pseudomonadota</taxon>
        <taxon>Gammaproteobacteria</taxon>
        <taxon>Alteromonadales</taxon>
        <taxon>Colwelliaceae</taxon>
        <taxon>Colwellia</taxon>
    </lineage>
</organism>
<evidence type="ECO:0000313" key="1">
    <source>
        <dbReference type="EMBL" id="KGJ86629.1"/>
    </source>
</evidence>
<dbReference type="AlphaFoldDB" id="A0A099K796"/>
<dbReference type="RefSeq" id="WP_033095860.1">
    <property type="nucleotide sequence ID" value="NZ_JQED01000056.1"/>
</dbReference>
<dbReference type="PATRIC" id="fig|28229.4.peg.4296"/>
<sequence length="86" mass="9433">MNPIIQILKDQNISDDKINEMFQALTDNPMMAMAFITQLGIPPEKLQAIMSLVMADPGLIEQAVNELGLDYSKVEEAKAKLKAGDA</sequence>
<gene>
    <name evidence="1" type="ORF">ND2E_0801</name>
</gene>
<name>A0A099K796_COLPS</name>
<reference evidence="1 2" key="1">
    <citation type="submission" date="2014-08" db="EMBL/GenBank/DDBJ databases">
        <title>Genomic and Phenotypic Diversity of Colwellia psychrerythraea strains from Disparate Marine Basins.</title>
        <authorList>
            <person name="Techtmann S.M."/>
            <person name="Stelling S.C."/>
            <person name="Utturkar S.M."/>
            <person name="Alshibli N."/>
            <person name="Harris A."/>
            <person name="Brown S.D."/>
            <person name="Hazen T.C."/>
        </authorList>
    </citation>
    <scope>NUCLEOTIDE SEQUENCE [LARGE SCALE GENOMIC DNA]</scope>
    <source>
        <strain evidence="1 2">ND2E</strain>
    </source>
</reference>
<evidence type="ECO:0008006" key="3">
    <source>
        <dbReference type="Google" id="ProtNLM"/>
    </source>
</evidence>
<dbReference type="EMBL" id="JQED01000056">
    <property type="protein sequence ID" value="KGJ86629.1"/>
    <property type="molecule type" value="Genomic_DNA"/>
</dbReference>
<protein>
    <recommendedName>
        <fullName evidence="3">DUF2999 domain-containing protein</fullName>
    </recommendedName>
</protein>
<evidence type="ECO:0000313" key="2">
    <source>
        <dbReference type="Proteomes" id="UP000029843"/>
    </source>
</evidence>
<comment type="caution">
    <text evidence="1">The sequence shown here is derived from an EMBL/GenBank/DDBJ whole genome shotgun (WGS) entry which is preliminary data.</text>
</comment>
<proteinExistence type="predicted"/>
<dbReference type="OrthoDB" id="5824652at2"/>